<reference evidence="1" key="1">
    <citation type="submission" date="2021-05" db="EMBL/GenBank/DDBJ databases">
        <authorList>
            <person name="Pan Q."/>
            <person name="Jouanno E."/>
            <person name="Zahm M."/>
            <person name="Klopp C."/>
            <person name="Cabau C."/>
            <person name="Louis A."/>
            <person name="Berthelot C."/>
            <person name="Parey E."/>
            <person name="Roest Crollius H."/>
            <person name="Montfort J."/>
            <person name="Robinson-Rechavi M."/>
            <person name="Bouchez O."/>
            <person name="Lampietro C."/>
            <person name="Lopez Roques C."/>
            <person name="Donnadieu C."/>
            <person name="Postlethwait J."/>
            <person name="Bobe J."/>
            <person name="Dillon D."/>
            <person name="Chandos A."/>
            <person name="von Hippel F."/>
            <person name="Guiguen Y."/>
        </authorList>
    </citation>
    <scope>NUCLEOTIDE SEQUENCE</scope>
    <source>
        <strain evidence="1">YG-Jan2019</strain>
    </source>
</reference>
<keyword evidence="2" id="KW-1185">Reference proteome</keyword>
<name>A0ACC2F3P5_DALPE</name>
<evidence type="ECO:0000313" key="1">
    <source>
        <dbReference type="EMBL" id="KAJ7985993.1"/>
    </source>
</evidence>
<dbReference type="Proteomes" id="UP001157502">
    <property type="component" value="Chromosome 35"/>
</dbReference>
<dbReference type="EMBL" id="CM055762">
    <property type="protein sequence ID" value="KAJ7985993.1"/>
    <property type="molecule type" value="Genomic_DNA"/>
</dbReference>
<protein>
    <submittedName>
        <fullName evidence="1">Uncharacterized protein</fullName>
    </submittedName>
</protein>
<accession>A0ACC2F3P5</accession>
<proteinExistence type="predicted"/>
<evidence type="ECO:0000313" key="2">
    <source>
        <dbReference type="Proteomes" id="UP001157502"/>
    </source>
</evidence>
<gene>
    <name evidence="1" type="ORF">DPEC_G00346210</name>
</gene>
<comment type="caution">
    <text evidence="1">The sequence shown here is derived from an EMBL/GenBank/DDBJ whole genome shotgun (WGS) entry which is preliminary data.</text>
</comment>
<sequence>MREKCGDRHVFYSHNRALDLEWEVDKATPSIPHHLIGYWVINEPPPEQTKISLGRETTGGSRDGDGGTWGIHGPALPSKAFEEQIKELRTRRNQLRHIDKPSMPSCSSLAAARFSDMHSDGMEMTGELREWASAAHCPGVTGTSTGLSVL</sequence>
<organism evidence="1 2">
    <name type="scientific">Dallia pectoralis</name>
    <name type="common">Alaska blackfish</name>
    <dbReference type="NCBI Taxonomy" id="75939"/>
    <lineage>
        <taxon>Eukaryota</taxon>
        <taxon>Metazoa</taxon>
        <taxon>Chordata</taxon>
        <taxon>Craniata</taxon>
        <taxon>Vertebrata</taxon>
        <taxon>Euteleostomi</taxon>
        <taxon>Actinopterygii</taxon>
        <taxon>Neopterygii</taxon>
        <taxon>Teleostei</taxon>
        <taxon>Protacanthopterygii</taxon>
        <taxon>Esociformes</taxon>
        <taxon>Umbridae</taxon>
        <taxon>Dallia</taxon>
    </lineage>
</organism>